<dbReference type="InterPro" id="IPR013766">
    <property type="entry name" value="Thioredoxin_domain"/>
</dbReference>
<evidence type="ECO:0000256" key="1">
    <source>
        <dbReference type="SAM" id="MobiDB-lite"/>
    </source>
</evidence>
<comment type="caution">
    <text evidence="3">The sequence shown here is derived from an EMBL/GenBank/DDBJ whole genome shotgun (WGS) entry which is preliminary data.</text>
</comment>
<dbReference type="InterPro" id="IPR036249">
    <property type="entry name" value="Thioredoxin-like_sf"/>
</dbReference>
<organism evidence="3 4">
    <name type="scientific">Candidatus Neomicrothrix subdominans</name>
    <dbReference type="NCBI Taxonomy" id="2954438"/>
    <lineage>
        <taxon>Bacteria</taxon>
        <taxon>Bacillati</taxon>
        <taxon>Actinomycetota</taxon>
        <taxon>Acidimicrobiia</taxon>
        <taxon>Acidimicrobiales</taxon>
        <taxon>Microthrixaceae</taxon>
        <taxon>Candidatus Neomicrothrix</taxon>
    </lineage>
</organism>
<evidence type="ECO:0000313" key="4">
    <source>
        <dbReference type="Proteomes" id="UP000727993"/>
    </source>
</evidence>
<dbReference type="InterPro" id="IPR013740">
    <property type="entry name" value="Redoxin"/>
</dbReference>
<dbReference type="SUPFAM" id="SSF52833">
    <property type="entry name" value="Thioredoxin-like"/>
    <property type="match status" value="1"/>
</dbReference>
<evidence type="ECO:0000259" key="2">
    <source>
        <dbReference type="PROSITE" id="PS51352"/>
    </source>
</evidence>
<name>A0A936TDU2_9ACTN</name>
<dbReference type="GO" id="GO:0016491">
    <property type="term" value="F:oxidoreductase activity"/>
    <property type="evidence" value="ECO:0007669"/>
    <property type="project" value="InterPro"/>
</dbReference>
<dbReference type="AlphaFoldDB" id="A0A936TDU2"/>
<dbReference type="PROSITE" id="PS51352">
    <property type="entry name" value="THIOREDOXIN_2"/>
    <property type="match status" value="1"/>
</dbReference>
<gene>
    <name evidence="3" type="ORF">IPN02_05855</name>
</gene>
<reference evidence="3 4" key="1">
    <citation type="submission" date="2020-10" db="EMBL/GenBank/DDBJ databases">
        <title>Connecting structure to function with the recovery of over 1000 high-quality activated sludge metagenome-assembled genomes encoding full-length rRNA genes using long-read sequencing.</title>
        <authorList>
            <person name="Singleton C.M."/>
            <person name="Petriglieri F."/>
            <person name="Kristensen J.M."/>
            <person name="Kirkegaard R.H."/>
            <person name="Michaelsen T.Y."/>
            <person name="Andersen M.H."/>
            <person name="Karst S.M."/>
            <person name="Dueholm M.S."/>
            <person name="Nielsen P.H."/>
            <person name="Albertsen M."/>
        </authorList>
    </citation>
    <scope>NUCLEOTIDE SEQUENCE [LARGE SCALE GENOMIC DNA]</scope>
    <source>
        <strain evidence="3">Lyne_18-Q3-R50-59_MAXAC.006</strain>
    </source>
</reference>
<dbReference type="Gene3D" id="3.40.30.10">
    <property type="entry name" value="Glutaredoxin"/>
    <property type="match status" value="1"/>
</dbReference>
<accession>A0A936TDU2</accession>
<feature type="region of interest" description="Disordered" evidence="1">
    <location>
        <begin position="1"/>
        <end position="28"/>
    </location>
</feature>
<sequence length="172" mass="18174">MGCGGDEPSAVADGDAAPSASRSGGEAPLDAEAADAINLRVVADGSQVALADVAATDRPTLLWFWAPFGPVCRVEAPDIEQLAREHSDDLTVVGLGTQDTFADAETFGSEFDMSATRLLWEDGFDSWQMLGIRAQPAGHPVGRRRQGRRLMAGSRVPRRCPGRTSVNPGIVV</sequence>
<dbReference type="Proteomes" id="UP000727993">
    <property type="component" value="Unassembled WGS sequence"/>
</dbReference>
<dbReference type="Pfam" id="PF08534">
    <property type="entry name" value="Redoxin"/>
    <property type="match status" value="1"/>
</dbReference>
<dbReference type="EMBL" id="JADJZA010000002">
    <property type="protein sequence ID" value="MBK9296382.1"/>
    <property type="molecule type" value="Genomic_DNA"/>
</dbReference>
<feature type="domain" description="Thioredoxin" evidence="2">
    <location>
        <begin position="28"/>
        <end position="172"/>
    </location>
</feature>
<protein>
    <submittedName>
        <fullName evidence="3">Redoxin family protein</fullName>
    </submittedName>
</protein>
<evidence type="ECO:0000313" key="3">
    <source>
        <dbReference type="EMBL" id="MBK9296382.1"/>
    </source>
</evidence>
<proteinExistence type="predicted"/>